<reference evidence="1" key="1">
    <citation type="submission" date="2023-03" db="EMBL/GenBank/DDBJ databases">
        <title>Lomoglobus Profundus gen. nov., sp. nov., a novel member of the phylum Verrucomicrobia, isolated from deep-marine sediment of South China Sea.</title>
        <authorList>
            <person name="Ahmad T."/>
            <person name="Ishaq S.E."/>
            <person name="Wang F."/>
        </authorList>
    </citation>
    <scope>NUCLEOTIDE SEQUENCE</scope>
    <source>
        <strain evidence="1">LMO-M01</strain>
    </source>
</reference>
<organism evidence="1 2">
    <name type="scientific">Synoicihabitans lomoniglobus</name>
    <dbReference type="NCBI Taxonomy" id="2909285"/>
    <lineage>
        <taxon>Bacteria</taxon>
        <taxon>Pseudomonadati</taxon>
        <taxon>Verrucomicrobiota</taxon>
        <taxon>Opitutia</taxon>
        <taxon>Opitutales</taxon>
        <taxon>Opitutaceae</taxon>
        <taxon>Synoicihabitans</taxon>
    </lineage>
</organism>
<dbReference type="EMBL" id="CP119075">
    <property type="protein sequence ID" value="WED66218.1"/>
    <property type="molecule type" value="Genomic_DNA"/>
</dbReference>
<sequence>MKYFCLILLIPLTFLTLSGLNVEDPRYPSPVRDEVANVSCRVDIAPGSTATVGFVIDTTDAVPLLVRAVGPGLQAFGVAKPLADPALTILQGQTRLVRNDNWREATLSFAPAASRVLDLNDFTAKAAQRTGAFALADRSLDAATVVFAEPGAFTVQVADRTGSGGEVLIEVYRFHDVYPDGLTRTWQGVPRIGLLTE</sequence>
<accession>A0AAF0CQK9</accession>
<keyword evidence="2" id="KW-1185">Reference proteome</keyword>
<proteinExistence type="predicted"/>
<evidence type="ECO:0000313" key="2">
    <source>
        <dbReference type="Proteomes" id="UP001218638"/>
    </source>
</evidence>
<dbReference type="RefSeq" id="WP_330928476.1">
    <property type="nucleotide sequence ID" value="NZ_CP119075.1"/>
</dbReference>
<gene>
    <name evidence="1" type="ORF">PXH66_05075</name>
</gene>
<evidence type="ECO:0000313" key="1">
    <source>
        <dbReference type="EMBL" id="WED66218.1"/>
    </source>
</evidence>
<dbReference type="KEGG" id="slom:PXH66_05075"/>
<name>A0AAF0CQK9_9BACT</name>
<protein>
    <submittedName>
        <fullName evidence="1">Uncharacterized protein</fullName>
    </submittedName>
</protein>
<dbReference type="AlphaFoldDB" id="A0AAF0CQK9"/>
<dbReference type="Proteomes" id="UP001218638">
    <property type="component" value="Chromosome"/>
</dbReference>